<dbReference type="AlphaFoldDB" id="A0A3B7MRE6"/>
<organism evidence="1 2">
    <name type="scientific">Paraflavitalea soli</name>
    <dbReference type="NCBI Taxonomy" id="2315862"/>
    <lineage>
        <taxon>Bacteria</taxon>
        <taxon>Pseudomonadati</taxon>
        <taxon>Bacteroidota</taxon>
        <taxon>Chitinophagia</taxon>
        <taxon>Chitinophagales</taxon>
        <taxon>Chitinophagaceae</taxon>
        <taxon>Paraflavitalea</taxon>
    </lineage>
</organism>
<dbReference type="KEGG" id="pseg:D3H65_17275"/>
<dbReference type="OrthoDB" id="679570at2"/>
<reference evidence="1 2" key="1">
    <citation type="submission" date="2018-09" db="EMBL/GenBank/DDBJ databases">
        <title>Genome sequencing of strain 6GH32-13.</title>
        <authorList>
            <person name="Weon H.-Y."/>
            <person name="Heo J."/>
            <person name="Kwon S.-W."/>
        </authorList>
    </citation>
    <scope>NUCLEOTIDE SEQUENCE [LARGE SCALE GENOMIC DNA]</scope>
    <source>
        <strain evidence="1 2">5GH32-13</strain>
    </source>
</reference>
<keyword evidence="2" id="KW-1185">Reference proteome</keyword>
<dbReference type="RefSeq" id="WP_119051501.1">
    <property type="nucleotide sequence ID" value="NZ_CP032157.1"/>
</dbReference>
<dbReference type="EMBL" id="CP032157">
    <property type="protein sequence ID" value="AXY75620.1"/>
    <property type="molecule type" value="Genomic_DNA"/>
</dbReference>
<evidence type="ECO:0000313" key="1">
    <source>
        <dbReference type="EMBL" id="AXY75620.1"/>
    </source>
</evidence>
<accession>A0A3B7MRE6</accession>
<evidence type="ECO:0000313" key="2">
    <source>
        <dbReference type="Proteomes" id="UP000263900"/>
    </source>
</evidence>
<protein>
    <submittedName>
        <fullName evidence="1">Uncharacterized protein</fullName>
    </submittedName>
</protein>
<name>A0A3B7MRE6_9BACT</name>
<gene>
    <name evidence="1" type="ORF">D3H65_17275</name>
</gene>
<proteinExistence type="predicted"/>
<sequence>MEDYIINVGQIEDLQMINDIAGLDTIFQRAKRILVGGGIVALERQQRGGQADRFESFSTLEDLEVYRKNVYKYLSV</sequence>
<dbReference type="Proteomes" id="UP000263900">
    <property type="component" value="Chromosome"/>
</dbReference>